<dbReference type="Proteomes" id="UP000597762">
    <property type="component" value="Unassembled WGS sequence"/>
</dbReference>
<proteinExistence type="predicted"/>
<evidence type="ECO:0000313" key="3">
    <source>
        <dbReference type="Proteomes" id="UP000597762"/>
    </source>
</evidence>
<keyword evidence="3" id="KW-1185">Reference proteome</keyword>
<feature type="region of interest" description="Disordered" evidence="1">
    <location>
        <begin position="22"/>
        <end position="157"/>
    </location>
</feature>
<sequence length="157" mass="17062">MVKKALIAAEARLARALRRVGEKLQRGQRAGARLFAGDQAISPRRPDEAVSADPTAAIEAKDGVGQRSGRAPSRHQSSPKKRKVRSCRSRIRSGCTAGDEARQRDPPCRSVHPPSARPSSARPHRSIGGDHTWRVSVISSEVGPRVSPARSPRDQKR</sequence>
<evidence type="ECO:0000313" key="2">
    <source>
        <dbReference type="EMBL" id="CAE1292287.1"/>
    </source>
</evidence>
<name>A0A812DA14_ACAPH</name>
<protein>
    <submittedName>
        <fullName evidence="2">Uncharacterized protein</fullName>
    </submittedName>
</protein>
<dbReference type="AlphaFoldDB" id="A0A812DA14"/>
<accession>A0A812DA14</accession>
<dbReference type="EMBL" id="CAHIKZ030002790">
    <property type="protein sequence ID" value="CAE1292287.1"/>
    <property type="molecule type" value="Genomic_DNA"/>
</dbReference>
<evidence type="ECO:0000256" key="1">
    <source>
        <dbReference type="SAM" id="MobiDB-lite"/>
    </source>
</evidence>
<gene>
    <name evidence="2" type="ORF">SPHA_49190</name>
</gene>
<feature type="compositionally biased region" description="Basic residues" evidence="1">
    <location>
        <begin position="77"/>
        <end position="91"/>
    </location>
</feature>
<comment type="caution">
    <text evidence="2">The sequence shown here is derived from an EMBL/GenBank/DDBJ whole genome shotgun (WGS) entry which is preliminary data.</text>
</comment>
<feature type="compositionally biased region" description="Low complexity" evidence="1">
    <location>
        <begin position="109"/>
        <end position="121"/>
    </location>
</feature>
<reference evidence="2" key="1">
    <citation type="submission" date="2021-01" db="EMBL/GenBank/DDBJ databases">
        <authorList>
            <person name="Li R."/>
            <person name="Bekaert M."/>
        </authorList>
    </citation>
    <scope>NUCLEOTIDE SEQUENCE</scope>
    <source>
        <strain evidence="2">Farmed</strain>
    </source>
</reference>
<organism evidence="2 3">
    <name type="scientific">Acanthosepion pharaonis</name>
    <name type="common">Pharaoh cuttlefish</name>
    <name type="synonym">Sepia pharaonis</name>
    <dbReference type="NCBI Taxonomy" id="158019"/>
    <lineage>
        <taxon>Eukaryota</taxon>
        <taxon>Metazoa</taxon>
        <taxon>Spiralia</taxon>
        <taxon>Lophotrochozoa</taxon>
        <taxon>Mollusca</taxon>
        <taxon>Cephalopoda</taxon>
        <taxon>Coleoidea</taxon>
        <taxon>Decapodiformes</taxon>
        <taxon>Sepiida</taxon>
        <taxon>Sepiina</taxon>
        <taxon>Sepiidae</taxon>
        <taxon>Acanthosepion</taxon>
    </lineage>
</organism>